<reference evidence="2" key="1">
    <citation type="submission" date="2018-10" db="EMBL/GenBank/DDBJ databases">
        <title>Effector identification in a new, highly contiguous assembly of the strawberry crown rot pathogen Phytophthora cactorum.</title>
        <authorList>
            <person name="Armitage A.D."/>
            <person name="Nellist C.F."/>
            <person name="Bates H."/>
            <person name="Vickerstaff R.J."/>
            <person name="Harrison R.J."/>
        </authorList>
    </citation>
    <scope>NUCLEOTIDE SEQUENCE</scope>
    <source>
        <strain evidence="2">P415</strain>
    </source>
</reference>
<evidence type="ECO:0000313" key="2">
    <source>
        <dbReference type="EMBL" id="KAG2970422.1"/>
    </source>
</evidence>
<dbReference type="AlphaFoldDB" id="A0A8T1FD48"/>
<accession>A0A8T1FD48</accession>
<gene>
    <name evidence="2" type="ORF">PC118_g16876</name>
</gene>
<protein>
    <submittedName>
        <fullName evidence="2">Uncharacterized protein</fullName>
    </submittedName>
</protein>
<dbReference type="VEuPathDB" id="FungiDB:PC110_g17117"/>
<evidence type="ECO:0000313" key="3">
    <source>
        <dbReference type="Proteomes" id="UP000697107"/>
    </source>
</evidence>
<organism evidence="2 3">
    <name type="scientific">Phytophthora cactorum</name>
    <dbReference type="NCBI Taxonomy" id="29920"/>
    <lineage>
        <taxon>Eukaryota</taxon>
        <taxon>Sar</taxon>
        <taxon>Stramenopiles</taxon>
        <taxon>Oomycota</taxon>
        <taxon>Peronosporomycetes</taxon>
        <taxon>Peronosporales</taxon>
        <taxon>Peronosporaceae</taxon>
        <taxon>Phytophthora</taxon>
    </lineage>
</organism>
<dbReference type="EMBL" id="RCML01000726">
    <property type="protein sequence ID" value="KAG2970422.1"/>
    <property type="molecule type" value="Genomic_DNA"/>
</dbReference>
<evidence type="ECO:0000256" key="1">
    <source>
        <dbReference type="SAM" id="MobiDB-lite"/>
    </source>
</evidence>
<proteinExistence type="predicted"/>
<dbReference type="Proteomes" id="UP000697107">
    <property type="component" value="Unassembled WGS sequence"/>
</dbReference>
<name>A0A8T1FD48_9STRA</name>
<sequence>MELMLSRRQENRLKVLLGEPGDFHSATMKLKDDGMAHLASDAVIVKDPDFERAYVLALSGRIEELTGDQQLMLDPFEMTPQAVIPDSTTGRPQSFADKVLAATKKQRTAKKGALHTPAVKLSGTPF</sequence>
<comment type="caution">
    <text evidence="2">The sequence shown here is derived from an EMBL/GenBank/DDBJ whole genome shotgun (WGS) entry which is preliminary data.</text>
</comment>
<feature type="region of interest" description="Disordered" evidence="1">
    <location>
        <begin position="106"/>
        <end position="126"/>
    </location>
</feature>